<feature type="compositionally biased region" description="Polar residues" evidence="2">
    <location>
        <begin position="271"/>
        <end position="290"/>
    </location>
</feature>
<keyword evidence="1" id="KW-0175">Coiled coil</keyword>
<feature type="region of interest" description="Disordered" evidence="2">
    <location>
        <begin position="264"/>
        <end position="297"/>
    </location>
</feature>
<dbReference type="PANTHER" id="PTHR47026:SF2">
    <property type="entry name" value="FLAGELLAR ASSOCIATED PROTEIN"/>
    <property type="match status" value="1"/>
</dbReference>
<keyword evidence="4" id="KW-1185">Reference proteome</keyword>
<gene>
    <name evidence="3" type="ORF">BSTOLATCC_MIC49881</name>
</gene>
<evidence type="ECO:0000256" key="1">
    <source>
        <dbReference type="SAM" id="Coils"/>
    </source>
</evidence>
<dbReference type="EMBL" id="CAJZBQ010000049">
    <property type="protein sequence ID" value="CAG9329840.1"/>
    <property type="molecule type" value="Genomic_DNA"/>
</dbReference>
<dbReference type="Proteomes" id="UP001162131">
    <property type="component" value="Unassembled WGS sequence"/>
</dbReference>
<dbReference type="AlphaFoldDB" id="A0AAU9JY62"/>
<comment type="caution">
    <text evidence="3">The sequence shown here is derived from an EMBL/GenBank/DDBJ whole genome shotgun (WGS) entry which is preliminary data.</text>
</comment>
<name>A0AAU9JY62_9CILI</name>
<proteinExistence type="predicted"/>
<protein>
    <submittedName>
        <fullName evidence="3">Uncharacterized protein</fullName>
    </submittedName>
</protein>
<feature type="coiled-coil region" evidence="1">
    <location>
        <begin position="14"/>
        <end position="119"/>
    </location>
</feature>
<dbReference type="PANTHER" id="PTHR47026">
    <property type="entry name" value="PIGMENTOSA GTPASE REGULATOR-LIKE PROTEIN, PUTATIVE-RELATED"/>
    <property type="match status" value="1"/>
</dbReference>
<feature type="coiled-coil region" evidence="1">
    <location>
        <begin position="214"/>
        <end position="241"/>
    </location>
</feature>
<sequence>MDKDSNPLETDHDLEEINELIKNLEEQRSNYEKQGEFLEAEKTHQRILQLKRDHKDRREAKLLDRQNKALEELDNTFNEEFKNFNDDWDSRMEKYREECKELENQLKQKQENEYETTKKSLEDSIPIIPKHSSEFLNLKRIQDTLVTKHEYVEAHAIQQQMIELEEKEKENWGQDRDSQIKQGLAALQKRQDNELQAFRQKAKNGFDEMKKTKAVEMESLLKKYQNIKKEMQNAHRREKNRFDGKHTTGSGIFISETTGTKSVFSGRATFSGRSQSGTFSMRPQSATSRSFEPKEIS</sequence>
<reference evidence="3" key="1">
    <citation type="submission" date="2021-09" db="EMBL/GenBank/DDBJ databases">
        <authorList>
            <consortium name="AG Swart"/>
            <person name="Singh M."/>
            <person name="Singh A."/>
            <person name="Seah K."/>
            <person name="Emmerich C."/>
        </authorList>
    </citation>
    <scope>NUCLEOTIDE SEQUENCE</scope>
    <source>
        <strain evidence="3">ATCC30299</strain>
    </source>
</reference>
<evidence type="ECO:0000313" key="4">
    <source>
        <dbReference type="Proteomes" id="UP001162131"/>
    </source>
</evidence>
<evidence type="ECO:0000313" key="3">
    <source>
        <dbReference type="EMBL" id="CAG9329840.1"/>
    </source>
</evidence>
<organism evidence="3 4">
    <name type="scientific">Blepharisma stoltei</name>
    <dbReference type="NCBI Taxonomy" id="1481888"/>
    <lineage>
        <taxon>Eukaryota</taxon>
        <taxon>Sar</taxon>
        <taxon>Alveolata</taxon>
        <taxon>Ciliophora</taxon>
        <taxon>Postciliodesmatophora</taxon>
        <taxon>Heterotrichea</taxon>
        <taxon>Heterotrichida</taxon>
        <taxon>Blepharismidae</taxon>
        <taxon>Blepharisma</taxon>
    </lineage>
</organism>
<accession>A0AAU9JY62</accession>
<evidence type="ECO:0000256" key="2">
    <source>
        <dbReference type="SAM" id="MobiDB-lite"/>
    </source>
</evidence>